<keyword evidence="3" id="KW-1185">Reference proteome</keyword>
<evidence type="ECO:0000313" key="2">
    <source>
        <dbReference type="EMBL" id="NIZ47388.1"/>
    </source>
</evidence>
<accession>A0A968KVJ8</accession>
<proteinExistence type="predicted"/>
<comment type="caution">
    <text evidence="2">The sequence shown here is derived from an EMBL/GenBank/DDBJ whole genome shotgun (WGS) entry which is preliminary data.</text>
</comment>
<evidence type="ECO:0000313" key="3">
    <source>
        <dbReference type="Proteomes" id="UP000752013"/>
    </source>
</evidence>
<gene>
    <name evidence="2" type="ORF">HCT46_05620</name>
</gene>
<reference evidence="2" key="1">
    <citation type="submission" date="2020-03" db="EMBL/GenBank/DDBJ databases">
        <title>Spirochaetal bacteria isolated from arthropods constitute a novel genus Entomospira genus novum within the order Spirochaetales.</title>
        <authorList>
            <person name="Grana-Miraglia L."/>
            <person name="Sikutova S."/>
            <person name="Fingerle V."/>
            <person name="Sing A."/>
            <person name="Castillo-Ramirez S."/>
            <person name="Margos G."/>
            <person name="Rudolf I."/>
        </authorList>
    </citation>
    <scope>NUCLEOTIDE SEQUENCE</scope>
    <source>
        <strain evidence="2">BR208</strain>
    </source>
</reference>
<evidence type="ECO:0000256" key="1">
    <source>
        <dbReference type="SAM" id="MobiDB-lite"/>
    </source>
</evidence>
<sequence length="210" mass="23825">MFYLFKKSALLLSLATLSIGLIGCQTTENSTAETPVTKPVPPTEPNTTPADPKPTQPRIPTITVRAKGYQLEVGKTWQSYASLTSGQENVYTVDQYPPLQTMYNGSRVLITTFVNRLNSSENTYLADFKKNQSDFTVIETIREKDGYFLIMTRKGDRNSLRYVRLMYHPQLNQALAYNLTFRVIGDELSYRTSNKVDPIAKEILSFFTLI</sequence>
<dbReference type="AlphaFoldDB" id="A0A968KVJ8"/>
<organism evidence="2 3">
    <name type="scientific">Entomospira nematocerorum</name>
    <dbReference type="NCBI Taxonomy" id="2719987"/>
    <lineage>
        <taxon>Bacteria</taxon>
        <taxon>Pseudomonadati</taxon>
        <taxon>Spirochaetota</taxon>
        <taxon>Spirochaetia</taxon>
        <taxon>Spirochaetales</taxon>
        <taxon>Spirochaetaceae</taxon>
        <taxon>Entomospira</taxon>
    </lineage>
</organism>
<dbReference type="PROSITE" id="PS51257">
    <property type="entry name" value="PROKAR_LIPOPROTEIN"/>
    <property type="match status" value="1"/>
</dbReference>
<dbReference type="EMBL" id="JAATLK010000001">
    <property type="protein sequence ID" value="NIZ47388.1"/>
    <property type="molecule type" value="Genomic_DNA"/>
</dbReference>
<dbReference type="RefSeq" id="WP_167703804.1">
    <property type="nucleotide sequence ID" value="NZ_CP118168.1"/>
</dbReference>
<dbReference type="Proteomes" id="UP000752013">
    <property type="component" value="Unassembled WGS sequence"/>
</dbReference>
<protein>
    <recommendedName>
        <fullName evidence="4">Lipoprotein</fullName>
    </recommendedName>
</protein>
<name>A0A968KVJ8_9SPIO</name>
<evidence type="ECO:0008006" key="4">
    <source>
        <dbReference type="Google" id="ProtNLM"/>
    </source>
</evidence>
<feature type="region of interest" description="Disordered" evidence="1">
    <location>
        <begin position="30"/>
        <end position="59"/>
    </location>
</feature>